<dbReference type="InterPro" id="IPR013083">
    <property type="entry name" value="Znf_RING/FYVE/PHD"/>
</dbReference>
<feature type="compositionally biased region" description="Basic and acidic residues" evidence="9">
    <location>
        <begin position="50"/>
        <end position="61"/>
    </location>
</feature>
<keyword evidence="5 8" id="KW-0863">Zinc-finger</keyword>
<sequence length="428" mass="46106">MEQSSNSAQPAGPREMVFCHECHDEWFRDEKGIICPECESEFTEIIEDGNDPRDSFEHDHGGDDDDDSLPSLEEASPGRHPLHDHNPWQDTDDPDEDDISQMRFQPMGPGRFHVQATIHRTISPAQFGDAGAGLTTIGAFQSFLTNLMQGAREQDQERSQGGDGQSESRPAEEGAPHFHRFTYSSNARLHPRDGDHPGPRLEPVDDLNNVMAGLFAMMGEPPGGRGGVGHAHDMPLNPLRGLFAAMSGGQHGDAVYSQEALDRIISQLMEQTASSNAPGPASQQDIAALPRKQVTEEMLGAEHRAECSICMDEVTIGEEVTELPCKHWFHHPCVAAWLSEHDTCPHCRKSIKKEGEGASANANASSSGADPTSSMPGAFGVAGESINHPFAVPGNNTDNGSNAQGGANQQSSSGLGGRIRRGLFGSQH</sequence>
<dbReference type="AlphaFoldDB" id="A0A6A5TIX7"/>
<feature type="domain" description="RING-type" evidence="10">
    <location>
        <begin position="307"/>
        <end position="348"/>
    </location>
</feature>
<evidence type="ECO:0000259" key="10">
    <source>
        <dbReference type="PROSITE" id="PS50089"/>
    </source>
</evidence>
<evidence type="ECO:0000256" key="6">
    <source>
        <dbReference type="ARBA" id="ARBA00022786"/>
    </source>
</evidence>
<gene>
    <name evidence="11" type="ORF">CC80DRAFT_422676</name>
</gene>
<dbReference type="GO" id="GO:0005634">
    <property type="term" value="C:nucleus"/>
    <property type="evidence" value="ECO:0007669"/>
    <property type="project" value="TreeGrafter"/>
</dbReference>
<evidence type="ECO:0000256" key="5">
    <source>
        <dbReference type="ARBA" id="ARBA00022771"/>
    </source>
</evidence>
<evidence type="ECO:0000256" key="3">
    <source>
        <dbReference type="ARBA" id="ARBA00022679"/>
    </source>
</evidence>
<dbReference type="Proteomes" id="UP000800035">
    <property type="component" value="Unassembled WGS sequence"/>
</dbReference>
<evidence type="ECO:0000256" key="8">
    <source>
        <dbReference type="PROSITE-ProRule" id="PRU00175"/>
    </source>
</evidence>
<comment type="catalytic activity">
    <reaction evidence="1">
        <text>S-ubiquitinyl-[E2 ubiquitin-conjugating enzyme]-L-cysteine + [acceptor protein]-L-lysine = [E2 ubiquitin-conjugating enzyme]-L-cysteine + N(6)-ubiquitinyl-[acceptor protein]-L-lysine.</text>
        <dbReference type="EC" id="2.3.2.27"/>
    </reaction>
</comment>
<dbReference type="OrthoDB" id="8062037at2759"/>
<keyword evidence="12" id="KW-1185">Reference proteome</keyword>
<keyword evidence="3" id="KW-0808">Transferase</keyword>
<feature type="compositionally biased region" description="Basic and acidic residues" evidence="9">
    <location>
        <begin position="190"/>
        <end position="203"/>
    </location>
</feature>
<evidence type="ECO:0000256" key="1">
    <source>
        <dbReference type="ARBA" id="ARBA00000900"/>
    </source>
</evidence>
<evidence type="ECO:0000313" key="12">
    <source>
        <dbReference type="Proteomes" id="UP000800035"/>
    </source>
</evidence>
<dbReference type="GO" id="GO:0006511">
    <property type="term" value="P:ubiquitin-dependent protein catabolic process"/>
    <property type="evidence" value="ECO:0007669"/>
    <property type="project" value="TreeGrafter"/>
</dbReference>
<keyword evidence="4" id="KW-0479">Metal-binding</keyword>
<feature type="compositionally biased region" description="Acidic residues" evidence="9">
    <location>
        <begin position="90"/>
        <end position="99"/>
    </location>
</feature>
<dbReference type="InterPro" id="IPR001841">
    <property type="entry name" value="Znf_RING"/>
</dbReference>
<dbReference type="Pfam" id="PF13639">
    <property type="entry name" value="zf-RING_2"/>
    <property type="match status" value="1"/>
</dbReference>
<dbReference type="Gene3D" id="3.30.40.10">
    <property type="entry name" value="Zinc/RING finger domain, C3HC4 (zinc finger)"/>
    <property type="match status" value="1"/>
</dbReference>
<dbReference type="PANTHER" id="PTHR45931:SF3">
    <property type="entry name" value="RING ZINC FINGER-CONTAINING PROTEIN"/>
    <property type="match status" value="1"/>
</dbReference>
<keyword evidence="7" id="KW-0862">Zinc</keyword>
<feature type="compositionally biased region" description="Low complexity" evidence="9">
    <location>
        <begin position="357"/>
        <end position="369"/>
    </location>
</feature>
<accession>A0A6A5TIX7</accession>
<feature type="region of interest" description="Disordered" evidence="9">
    <location>
        <begin position="45"/>
        <end position="108"/>
    </location>
</feature>
<dbReference type="InterPro" id="IPR051834">
    <property type="entry name" value="RING_finger_E3_ligase"/>
</dbReference>
<dbReference type="PROSITE" id="PS50089">
    <property type="entry name" value="ZF_RING_2"/>
    <property type="match status" value="1"/>
</dbReference>
<keyword evidence="6" id="KW-0833">Ubl conjugation pathway</keyword>
<dbReference type="SUPFAM" id="SSF57850">
    <property type="entry name" value="RING/U-box"/>
    <property type="match status" value="1"/>
</dbReference>
<organism evidence="11 12">
    <name type="scientific">Byssothecium circinans</name>
    <dbReference type="NCBI Taxonomy" id="147558"/>
    <lineage>
        <taxon>Eukaryota</taxon>
        <taxon>Fungi</taxon>
        <taxon>Dikarya</taxon>
        <taxon>Ascomycota</taxon>
        <taxon>Pezizomycotina</taxon>
        <taxon>Dothideomycetes</taxon>
        <taxon>Pleosporomycetidae</taxon>
        <taxon>Pleosporales</taxon>
        <taxon>Massarineae</taxon>
        <taxon>Massarinaceae</taxon>
        <taxon>Byssothecium</taxon>
    </lineage>
</organism>
<proteinExistence type="predicted"/>
<feature type="compositionally biased region" description="Polar residues" evidence="9">
    <location>
        <begin position="394"/>
        <end position="410"/>
    </location>
</feature>
<evidence type="ECO:0000256" key="9">
    <source>
        <dbReference type="SAM" id="MobiDB-lite"/>
    </source>
</evidence>
<evidence type="ECO:0000256" key="7">
    <source>
        <dbReference type="ARBA" id="ARBA00022833"/>
    </source>
</evidence>
<protein>
    <recommendedName>
        <fullName evidence="2">RING-type E3 ubiquitin transferase</fullName>
        <ecNumber evidence="2">2.3.2.27</ecNumber>
    </recommendedName>
</protein>
<name>A0A6A5TIX7_9PLEO</name>
<evidence type="ECO:0000313" key="11">
    <source>
        <dbReference type="EMBL" id="KAF1952318.1"/>
    </source>
</evidence>
<dbReference type="SMART" id="SM00184">
    <property type="entry name" value="RING"/>
    <property type="match status" value="1"/>
</dbReference>
<dbReference type="EC" id="2.3.2.27" evidence="2"/>
<dbReference type="GO" id="GO:0008270">
    <property type="term" value="F:zinc ion binding"/>
    <property type="evidence" value="ECO:0007669"/>
    <property type="project" value="UniProtKB-KW"/>
</dbReference>
<dbReference type="PANTHER" id="PTHR45931">
    <property type="entry name" value="SI:CH211-59O9.10"/>
    <property type="match status" value="1"/>
</dbReference>
<dbReference type="GO" id="GO:0061630">
    <property type="term" value="F:ubiquitin protein ligase activity"/>
    <property type="evidence" value="ECO:0007669"/>
    <property type="project" value="UniProtKB-EC"/>
</dbReference>
<feature type="region of interest" description="Disordered" evidence="9">
    <location>
        <begin position="151"/>
        <end position="205"/>
    </location>
</feature>
<feature type="region of interest" description="Disordered" evidence="9">
    <location>
        <begin position="355"/>
        <end position="428"/>
    </location>
</feature>
<evidence type="ECO:0000256" key="4">
    <source>
        <dbReference type="ARBA" id="ARBA00022723"/>
    </source>
</evidence>
<dbReference type="EMBL" id="ML977011">
    <property type="protein sequence ID" value="KAF1952318.1"/>
    <property type="molecule type" value="Genomic_DNA"/>
</dbReference>
<reference evidence="11" key="1">
    <citation type="journal article" date="2020" name="Stud. Mycol.">
        <title>101 Dothideomycetes genomes: a test case for predicting lifestyles and emergence of pathogens.</title>
        <authorList>
            <person name="Haridas S."/>
            <person name="Albert R."/>
            <person name="Binder M."/>
            <person name="Bloem J."/>
            <person name="Labutti K."/>
            <person name="Salamov A."/>
            <person name="Andreopoulos B."/>
            <person name="Baker S."/>
            <person name="Barry K."/>
            <person name="Bills G."/>
            <person name="Bluhm B."/>
            <person name="Cannon C."/>
            <person name="Castanera R."/>
            <person name="Culley D."/>
            <person name="Daum C."/>
            <person name="Ezra D."/>
            <person name="Gonzalez J."/>
            <person name="Henrissat B."/>
            <person name="Kuo A."/>
            <person name="Liang C."/>
            <person name="Lipzen A."/>
            <person name="Lutzoni F."/>
            <person name="Magnuson J."/>
            <person name="Mondo S."/>
            <person name="Nolan M."/>
            <person name="Ohm R."/>
            <person name="Pangilinan J."/>
            <person name="Park H.-J."/>
            <person name="Ramirez L."/>
            <person name="Alfaro M."/>
            <person name="Sun H."/>
            <person name="Tritt A."/>
            <person name="Yoshinaga Y."/>
            <person name="Zwiers L.-H."/>
            <person name="Turgeon B."/>
            <person name="Goodwin S."/>
            <person name="Spatafora J."/>
            <person name="Crous P."/>
            <person name="Grigoriev I."/>
        </authorList>
    </citation>
    <scope>NUCLEOTIDE SEQUENCE</scope>
    <source>
        <strain evidence="11">CBS 675.92</strain>
    </source>
</reference>
<dbReference type="GO" id="GO:0016567">
    <property type="term" value="P:protein ubiquitination"/>
    <property type="evidence" value="ECO:0007669"/>
    <property type="project" value="UniProtKB-ARBA"/>
</dbReference>
<dbReference type="FunFam" id="3.30.40.10:FF:000127">
    <property type="entry name" value="E3 ubiquitin-protein ligase RNF181"/>
    <property type="match status" value="1"/>
</dbReference>
<evidence type="ECO:0000256" key="2">
    <source>
        <dbReference type="ARBA" id="ARBA00012483"/>
    </source>
</evidence>